<protein>
    <recommendedName>
        <fullName evidence="2">SLH domain-containing protein</fullName>
    </recommendedName>
</protein>
<dbReference type="Gene3D" id="2.60.40.1080">
    <property type="match status" value="1"/>
</dbReference>
<name>A0A1C0YI42_9BACL</name>
<dbReference type="PANTHER" id="PTHR40446:SF2">
    <property type="entry name" value="N-ACETYLGLUCOSAMINE-1-PHOSPHODIESTER ALPHA-N-ACETYLGLUCOSAMINIDASE"/>
    <property type="match status" value="1"/>
</dbReference>
<evidence type="ECO:0000256" key="1">
    <source>
        <dbReference type="SAM" id="SignalP"/>
    </source>
</evidence>
<organism evidence="3 4">
    <name type="scientific">Caryophanon latum</name>
    <dbReference type="NCBI Taxonomy" id="33977"/>
    <lineage>
        <taxon>Bacteria</taxon>
        <taxon>Bacillati</taxon>
        <taxon>Bacillota</taxon>
        <taxon>Bacilli</taxon>
        <taxon>Bacillales</taxon>
        <taxon>Caryophanaceae</taxon>
        <taxon>Caryophanon</taxon>
    </lineage>
</organism>
<dbReference type="PANTHER" id="PTHR40446">
    <property type="entry name" value="N-ACETYLGLUCOSAMINE-1-PHOSPHODIESTER ALPHA-N-ACETYLGLUCOSAMINIDASE"/>
    <property type="match status" value="1"/>
</dbReference>
<dbReference type="InterPro" id="IPR001119">
    <property type="entry name" value="SLH_dom"/>
</dbReference>
<accession>A0A1C0YI42</accession>
<dbReference type="InterPro" id="IPR018711">
    <property type="entry name" value="NAGPA"/>
</dbReference>
<keyword evidence="1" id="KW-0732">Signal</keyword>
<comment type="caution">
    <text evidence="3">The sequence shown here is derived from an EMBL/GenBank/DDBJ whole genome shotgun (WGS) entry which is preliminary data.</text>
</comment>
<proteinExistence type="predicted"/>
<evidence type="ECO:0000313" key="4">
    <source>
        <dbReference type="Proteomes" id="UP000093482"/>
    </source>
</evidence>
<dbReference type="RefSeq" id="WP_066466047.1">
    <property type="nucleotide sequence ID" value="NZ_MATO01000060.1"/>
</dbReference>
<feature type="domain" description="SLH" evidence="2">
    <location>
        <begin position="583"/>
        <end position="646"/>
    </location>
</feature>
<gene>
    <name evidence="3" type="ORF">A6K76_14355</name>
</gene>
<dbReference type="Pfam" id="PF00395">
    <property type="entry name" value="SLH"/>
    <property type="match status" value="3"/>
</dbReference>
<dbReference type="EMBL" id="MATO01000060">
    <property type="protein sequence ID" value="OCS86830.1"/>
    <property type="molecule type" value="Genomic_DNA"/>
</dbReference>
<dbReference type="Proteomes" id="UP000093482">
    <property type="component" value="Unassembled WGS sequence"/>
</dbReference>
<keyword evidence="4" id="KW-1185">Reference proteome</keyword>
<dbReference type="AlphaFoldDB" id="A0A1C0YI42"/>
<evidence type="ECO:0000259" key="2">
    <source>
        <dbReference type="PROSITE" id="PS51272"/>
    </source>
</evidence>
<feature type="chain" id="PRO_5038378781" description="SLH domain-containing protein" evidence="1">
    <location>
        <begin position="25"/>
        <end position="757"/>
    </location>
</feature>
<evidence type="ECO:0000313" key="3">
    <source>
        <dbReference type="EMBL" id="OCS86830.1"/>
    </source>
</evidence>
<dbReference type="PROSITE" id="PS51272">
    <property type="entry name" value="SLH"/>
    <property type="match status" value="3"/>
</dbReference>
<feature type="domain" description="SLH" evidence="2">
    <location>
        <begin position="702"/>
        <end position="757"/>
    </location>
</feature>
<dbReference type="OrthoDB" id="9809781at2"/>
<reference evidence="3 4" key="1">
    <citation type="submission" date="2016-07" db="EMBL/GenBank/DDBJ databases">
        <title>Caryophanon latum genome sequencing.</title>
        <authorList>
            <person name="Verma A."/>
            <person name="Pal Y."/>
            <person name="Krishnamurthi S."/>
        </authorList>
    </citation>
    <scope>NUCLEOTIDE SEQUENCE [LARGE SCALE GENOMIC DNA]</scope>
    <source>
        <strain evidence="3 4">DSM 14151</strain>
    </source>
</reference>
<dbReference type="Pfam" id="PF09992">
    <property type="entry name" value="NAGPA"/>
    <property type="match status" value="1"/>
</dbReference>
<feature type="signal peptide" evidence="1">
    <location>
        <begin position="1"/>
        <end position="24"/>
    </location>
</feature>
<feature type="domain" description="SLH" evidence="2">
    <location>
        <begin position="647"/>
        <end position="701"/>
    </location>
</feature>
<sequence length="757" mass="82556">MKKRRTWSLIAAIAAIVTFSPVTETDASKQTVTSYPVSPGVTYEQYKYSASYGTNVVNHLTINLRNEYTKVKLGLAGTTNGRMTTTAMANSHSKEGHRVVGAINAGFFDMSVGNPLLLLAEKNEIINGGRISVGSDEYVNKPYAFGVKSDGTPSISLFDFDVNMQYKGKTYELSGLNRKRYNDEAIVFTPQYYLGNTGQNSYGVEVVVDTGKRITENTFGQTLTGEITHVFPYSEKWPANIPDTAFVLSVHGTPWRAMMESMKVGEEVTVNFSINEAWNNADFMIATGPLLVENGRVNLQMSATSERAKAVTPRTVVGVDEDTKQVHYITVDGRQSASKGMNMTQLANYLVDIGVDTAINLDGGGSTTMGIRKPGSNDVVLVNKPSDGSQRRVSTILEAISTAPTGKPVQAEITRSRVGTFLVGASASVTSVSNMTDAHYNAITPFKSKLNLSSERGTIKSEGLTYTMTEVGTDRLQIAHEDDVIQTYPITTVASPNELYLKATSTVVSPGETIQFSINALAANKEPLLYDKYQLQYKVDGDIGTIDDNGRFVAGKNPGTAKVIATLGGKSAGVSVTVKAQPKPTNFKDILSTYPYVKEIEYLADKKYFTGYMDGTFRPDQKLTRAHAAVIISRILQLDTNNIKNPNFSDVATTYTYYKEIAAVQNLGIVDGSNGKFNPSGQLTRAHMAKILTLAFDLQGNANKTFKDVATDHWVHEYVQALAANEVTTGYEDGSYKPNVAISRAHFAVFLYRTLNK</sequence>